<comment type="caution">
    <text evidence="1">The sequence shown here is derived from an EMBL/GenBank/DDBJ whole genome shotgun (WGS) entry which is preliminary data.</text>
</comment>
<keyword evidence="2" id="KW-1185">Reference proteome</keyword>
<sequence>MPESPRTVPVRLSAEDLNQQIRDLVTRADGRLSPRDHREYQRLVVAWAAASRGEVIEAA</sequence>
<accession>A0ABT0X5L5</accession>
<organism evidence="1 2">
    <name type="scientific">Streptomyces meridianus</name>
    <dbReference type="NCBI Taxonomy" id="2938945"/>
    <lineage>
        <taxon>Bacteria</taxon>
        <taxon>Bacillati</taxon>
        <taxon>Actinomycetota</taxon>
        <taxon>Actinomycetes</taxon>
        <taxon>Kitasatosporales</taxon>
        <taxon>Streptomycetaceae</taxon>
        <taxon>Streptomyces</taxon>
    </lineage>
</organism>
<evidence type="ECO:0000313" key="1">
    <source>
        <dbReference type="EMBL" id="MCM2577069.1"/>
    </source>
</evidence>
<name>A0ABT0X5L5_9ACTN</name>
<protein>
    <submittedName>
        <fullName evidence="1">Uncharacterized protein</fullName>
    </submittedName>
</protein>
<dbReference type="EMBL" id="JAMQGM010000015">
    <property type="protein sequence ID" value="MCM2577069.1"/>
    <property type="molecule type" value="Genomic_DNA"/>
</dbReference>
<gene>
    <name evidence="1" type="ORF">M1E25_06820</name>
</gene>
<reference evidence="1" key="1">
    <citation type="journal article" date="2023" name="Int. J. Syst. Evol. Microbiol.">
        <title>Streptomyces meridianus sp. nov. isolated from brackish water of the Tagus estuary in Alcochete, Portugal.</title>
        <authorList>
            <person name="Santos J.D.N."/>
            <person name="Klimek D."/>
            <person name="Calusinska M."/>
            <person name="Lobo Da Cunha A."/>
            <person name="Catita J."/>
            <person name="Goncalves H."/>
            <person name="Gonzalez I."/>
            <person name="Reyes F."/>
            <person name="Lage O.M."/>
        </authorList>
    </citation>
    <scope>NUCLEOTIDE SEQUENCE</scope>
    <source>
        <strain evidence="1">MTZ3.1</strain>
    </source>
</reference>
<proteinExistence type="predicted"/>
<dbReference type="RefSeq" id="WP_251411230.1">
    <property type="nucleotide sequence ID" value="NZ_JAMQGM010000015.1"/>
</dbReference>
<dbReference type="Proteomes" id="UP001167160">
    <property type="component" value="Unassembled WGS sequence"/>
</dbReference>
<evidence type="ECO:0000313" key="2">
    <source>
        <dbReference type="Proteomes" id="UP001167160"/>
    </source>
</evidence>